<name>A0A501WS02_9RHOB</name>
<organism evidence="3 4">
    <name type="scientific">Amaricoccus solimangrovi</name>
    <dbReference type="NCBI Taxonomy" id="2589815"/>
    <lineage>
        <taxon>Bacteria</taxon>
        <taxon>Pseudomonadati</taxon>
        <taxon>Pseudomonadota</taxon>
        <taxon>Alphaproteobacteria</taxon>
        <taxon>Rhodobacterales</taxon>
        <taxon>Paracoccaceae</taxon>
        <taxon>Amaricoccus</taxon>
    </lineage>
</organism>
<accession>A0A501WS02</accession>
<feature type="chain" id="PRO_5021426414" description="DUF4412 domain-containing protein" evidence="2">
    <location>
        <begin position="28"/>
        <end position="244"/>
    </location>
</feature>
<keyword evidence="4" id="KW-1185">Reference proteome</keyword>
<feature type="compositionally biased region" description="Low complexity" evidence="1">
    <location>
        <begin position="210"/>
        <end position="226"/>
    </location>
</feature>
<feature type="region of interest" description="Disordered" evidence="1">
    <location>
        <begin position="210"/>
        <end position="236"/>
    </location>
</feature>
<evidence type="ECO:0000313" key="3">
    <source>
        <dbReference type="EMBL" id="TPE52148.1"/>
    </source>
</evidence>
<dbReference type="OrthoDB" id="5801444at2"/>
<keyword evidence="2" id="KW-0732">Signal</keyword>
<evidence type="ECO:0000256" key="1">
    <source>
        <dbReference type="SAM" id="MobiDB-lite"/>
    </source>
</evidence>
<evidence type="ECO:0000256" key="2">
    <source>
        <dbReference type="SAM" id="SignalP"/>
    </source>
</evidence>
<sequence>MTGPTGRGARLGVAALALALLARGALAGEAQDRLFALGALDEVRTGETLVYDFSREGAYSGDKLDKIAHGEARLTVEPGEEAGKRAAVALVRDGDKLIANFDPFPADAGNPMFMVFMEEAVATMSKLTGGSSFYIRNRMREALGAQDAVEETTVAYEGREVPARVLTFQPFLSDRNADKMGPAFVDLTIRFTMSDEIPGEFARMEAVTGPDAAAPDAARAGGAAKPEAPPLMDLSLTLSKIEEG</sequence>
<proteinExistence type="predicted"/>
<gene>
    <name evidence="3" type="ORF">FJM51_06900</name>
</gene>
<comment type="caution">
    <text evidence="3">The sequence shown here is derived from an EMBL/GenBank/DDBJ whole genome shotgun (WGS) entry which is preliminary data.</text>
</comment>
<evidence type="ECO:0008006" key="5">
    <source>
        <dbReference type="Google" id="ProtNLM"/>
    </source>
</evidence>
<reference evidence="3 4" key="1">
    <citation type="submission" date="2019-06" db="EMBL/GenBank/DDBJ databases">
        <title>A novel bacterium of genus Amaricoccus, isolated from marine sediment.</title>
        <authorList>
            <person name="Huang H."/>
            <person name="Mo K."/>
            <person name="Hu Y."/>
        </authorList>
    </citation>
    <scope>NUCLEOTIDE SEQUENCE [LARGE SCALE GENOMIC DNA]</scope>
    <source>
        <strain evidence="3 4">HB172011</strain>
    </source>
</reference>
<dbReference type="EMBL" id="VFRP01000004">
    <property type="protein sequence ID" value="TPE52148.1"/>
    <property type="molecule type" value="Genomic_DNA"/>
</dbReference>
<evidence type="ECO:0000313" key="4">
    <source>
        <dbReference type="Proteomes" id="UP000319255"/>
    </source>
</evidence>
<dbReference type="RefSeq" id="WP_140453390.1">
    <property type="nucleotide sequence ID" value="NZ_VFRP01000004.1"/>
</dbReference>
<feature type="signal peptide" evidence="2">
    <location>
        <begin position="1"/>
        <end position="27"/>
    </location>
</feature>
<dbReference type="AlphaFoldDB" id="A0A501WS02"/>
<protein>
    <recommendedName>
        <fullName evidence="5">DUF4412 domain-containing protein</fullName>
    </recommendedName>
</protein>
<dbReference type="Proteomes" id="UP000319255">
    <property type="component" value="Unassembled WGS sequence"/>
</dbReference>